<feature type="compositionally biased region" description="Low complexity" evidence="1">
    <location>
        <begin position="57"/>
        <end position="67"/>
    </location>
</feature>
<gene>
    <name evidence="2" type="ORF">Tci_932116</name>
</gene>
<protein>
    <submittedName>
        <fullName evidence="2">Uncharacterized protein</fullName>
    </submittedName>
</protein>
<name>A0A699XKG3_TANCI</name>
<sequence length="81" mass="7958">DPDERILPGPAPRHAHQCDVLRLSAGCGAGRLPGGLDDPAVGLAQRAGAGRRGAAGAGDPHAGAPAGIRALPDRQQAAGRA</sequence>
<accession>A0A699XKG3</accession>
<evidence type="ECO:0000313" key="2">
    <source>
        <dbReference type="EMBL" id="GFD60147.1"/>
    </source>
</evidence>
<comment type="caution">
    <text evidence="2">The sequence shown here is derived from an EMBL/GenBank/DDBJ whole genome shotgun (WGS) entry which is preliminary data.</text>
</comment>
<evidence type="ECO:0000256" key="1">
    <source>
        <dbReference type="SAM" id="MobiDB-lite"/>
    </source>
</evidence>
<dbReference type="AlphaFoldDB" id="A0A699XKG3"/>
<feature type="non-terminal residue" evidence="2">
    <location>
        <position position="1"/>
    </location>
</feature>
<dbReference type="EMBL" id="BKCJ011874075">
    <property type="protein sequence ID" value="GFD60147.1"/>
    <property type="molecule type" value="Genomic_DNA"/>
</dbReference>
<organism evidence="2">
    <name type="scientific">Tanacetum cinerariifolium</name>
    <name type="common">Dalmatian daisy</name>
    <name type="synonym">Chrysanthemum cinerariifolium</name>
    <dbReference type="NCBI Taxonomy" id="118510"/>
    <lineage>
        <taxon>Eukaryota</taxon>
        <taxon>Viridiplantae</taxon>
        <taxon>Streptophyta</taxon>
        <taxon>Embryophyta</taxon>
        <taxon>Tracheophyta</taxon>
        <taxon>Spermatophyta</taxon>
        <taxon>Magnoliopsida</taxon>
        <taxon>eudicotyledons</taxon>
        <taxon>Gunneridae</taxon>
        <taxon>Pentapetalae</taxon>
        <taxon>asterids</taxon>
        <taxon>campanulids</taxon>
        <taxon>Asterales</taxon>
        <taxon>Asteraceae</taxon>
        <taxon>Asteroideae</taxon>
        <taxon>Anthemideae</taxon>
        <taxon>Anthemidinae</taxon>
        <taxon>Tanacetum</taxon>
    </lineage>
</organism>
<feature type="region of interest" description="Disordered" evidence="1">
    <location>
        <begin position="47"/>
        <end position="81"/>
    </location>
</feature>
<proteinExistence type="predicted"/>
<feature type="non-terminal residue" evidence="2">
    <location>
        <position position="81"/>
    </location>
</feature>
<reference evidence="2" key="1">
    <citation type="journal article" date="2019" name="Sci. Rep.">
        <title>Draft genome of Tanacetum cinerariifolium, the natural source of mosquito coil.</title>
        <authorList>
            <person name="Yamashiro T."/>
            <person name="Shiraishi A."/>
            <person name="Satake H."/>
            <person name="Nakayama K."/>
        </authorList>
    </citation>
    <scope>NUCLEOTIDE SEQUENCE</scope>
</reference>